<dbReference type="InterPro" id="IPR012340">
    <property type="entry name" value="NA-bd_OB-fold"/>
</dbReference>
<proteinExistence type="predicted"/>
<dbReference type="RefSeq" id="WP_160595154.1">
    <property type="nucleotide sequence ID" value="NZ_WTYI01000001.1"/>
</dbReference>
<dbReference type="SUPFAM" id="SSF50249">
    <property type="entry name" value="Nucleic acid-binding proteins"/>
    <property type="match status" value="1"/>
</dbReference>
<accession>A0A6I4TJB7</accession>
<gene>
    <name evidence="2" type="ORF">GRI34_05940</name>
</gene>
<evidence type="ECO:0000256" key="1">
    <source>
        <dbReference type="SAM" id="MobiDB-lite"/>
    </source>
</evidence>
<reference evidence="2 3" key="1">
    <citation type="submission" date="2019-12" db="EMBL/GenBank/DDBJ databases">
        <title>Genomic-based taxomic classification of the family Erythrobacteraceae.</title>
        <authorList>
            <person name="Xu L."/>
        </authorList>
    </citation>
    <scope>NUCLEOTIDE SEQUENCE [LARGE SCALE GENOMIC DNA]</scope>
    <source>
        <strain evidence="2 3">JCM 12189</strain>
    </source>
</reference>
<dbReference type="Gene3D" id="2.40.50.140">
    <property type="entry name" value="Nucleic acid-binding proteins"/>
    <property type="match status" value="1"/>
</dbReference>
<dbReference type="OrthoDB" id="7428521at2"/>
<keyword evidence="3" id="KW-1185">Reference proteome</keyword>
<organism evidence="2 3">
    <name type="scientific">Qipengyuania aquimaris</name>
    <dbReference type="NCBI Taxonomy" id="255984"/>
    <lineage>
        <taxon>Bacteria</taxon>
        <taxon>Pseudomonadati</taxon>
        <taxon>Pseudomonadota</taxon>
        <taxon>Alphaproteobacteria</taxon>
        <taxon>Sphingomonadales</taxon>
        <taxon>Erythrobacteraceae</taxon>
        <taxon>Qipengyuania</taxon>
    </lineage>
</organism>
<name>A0A6I4TJB7_9SPHN</name>
<feature type="region of interest" description="Disordered" evidence="1">
    <location>
        <begin position="35"/>
        <end position="84"/>
    </location>
</feature>
<dbReference type="EMBL" id="WTYI01000001">
    <property type="protein sequence ID" value="MXO95964.1"/>
    <property type="molecule type" value="Genomic_DNA"/>
</dbReference>
<protein>
    <submittedName>
        <fullName evidence="2">Cold-shock protein</fullName>
    </submittedName>
</protein>
<sequence length="84" mass="9084">MTHYGTIKNYDSGKGEGMITAEKGGDVLHFAKADLRKESSAPEQGQRFGYETKQVDGGKPQAINLRQEEQGAGKQGEQASKQQG</sequence>
<dbReference type="Proteomes" id="UP000432727">
    <property type="component" value="Unassembled WGS sequence"/>
</dbReference>
<dbReference type="AlphaFoldDB" id="A0A6I4TJB7"/>
<evidence type="ECO:0000313" key="3">
    <source>
        <dbReference type="Proteomes" id="UP000432727"/>
    </source>
</evidence>
<feature type="compositionally biased region" description="Low complexity" evidence="1">
    <location>
        <begin position="72"/>
        <end position="84"/>
    </location>
</feature>
<evidence type="ECO:0000313" key="2">
    <source>
        <dbReference type="EMBL" id="MXO95964.1"/>
    </source>
</evidence>
<comment type="caution">
    <text evidence="2">The sequence shown here is derived from an EMBL/GenBank/DDBJ whole genome shotgun (WGS) entry which is preliminary data.</text>
</comment>